<dbReference type="AlphaFoldDB" id="A0A0B2W2Y3"/>
<dbReference type="EMBL" id="JPKZ01000254">
    <property type="protein sequence ID" value="KHN88313.1"/>
    <property type="molecule type" value="Genomic_DNA"/>
</dbReference>
<comment type="caution">
    <text evidence="1">The sequence shown here is derived from an EMBL/GenBank/DDBJ whole genome shotgun (WGS) entry which is preliminary data.</text>
</comment>
<name>A0A0B2W2Y3_TOXCA</name>
<accession>A0A0B2W2Y3</accession>
<sequence length="180" mass="20356">MWCHVVQAVETFNLQHLQREMLHPFDGPNTMHNARILLVMVSLTIQISSIATSQCWYGGLVVGNDRGEGSYALVNCTSPTVYCISLRSANQRYNDVAMKFELRGCSDGEIPLVDKLIQCKGIGCQMVDFAYQNQWFNGEGCCCIGDRCNHIYSSSNTWRPQYFSGILFPLLVQFFFSISQ</sequence>
<evidence type="ECO:0000313" key="2">
    <source>
        <dbReference type="Proteomes" id="UP000031036"/>
    </source>
</evidence>
<evidence type="ECO:0000313" key="1">
    <source>
        <dbReference type="EMBL" id="KHN88313.1"/>
    </source>
</evidence>
<organism evidence="1 2">
    <name type="scientific">Toxocara canis</name>
    <name type="common">Canine roundworm</name>
    <dbReference type="NCBI Taxonomy" id="6265"/>
    <lineage>
        <taxon>Eukaryota</taxon>
        <taxon>Metazoa</taxon>
        <taxon>Ecdysozoa</taxon>
        <taxon>Nematoda</taxon>
        <taxon>Chromadorea</taxon>
        <taxon>Rhabditida</taxon>
        <taxon>Spirurina</taxon>
        <taxon>Ascaridomorpha</taxon>
        <taxon>Ascaridoidea</taxon>
        <taxon>Toxocaridae</taxon>
        <taxon>Toxocara</taxon>
    </lineage>
</organism>
<reference evidence="1 2" key="1">
    <citation type="submission" date="2014-11" db="EMBL/GenBank/DDBJ databases">
        <title>Genetic blueprint of the zoonotic pathogen Toxocara canis.</title>
        <authorList>
            <person name="Zhu X.-Q."/>
            <person name="Korhonen P.K."/>
            <person name="Cai H."/>
            <person name="Young N.D."/>
            <person name="Nejsum P."/>
            <person name="von Samson-Himmelstjerna G."/>
            <person name="Boag P.R."/>
            <person name="Tan P."/>
            <person name="Li Q."/>
            <person name="Min J."/>
            <person name="Yang Y."/>
            <person name="Wang X."/>
            <person name="Fang X."/>
            <person name="Hall R.S."/>
            <person name="Hofmann A."/>
            <person name="Sternberg P.W."/>
            <person name="Jex A.R."/>
            <person name="Gasser R.B."/>
        </authorList>
    </citation>
    <scope>NUCLEOTIDE SEQUENCE [LARGE SCALE GENOMIC DNA]</scope>
    <source>
        <strain evidence="1">PN_DK_2014</strain>
    </source>
</reference>
<proteinExistence type="predicted"/>
<gene>
    <name evidence="1" type="ORF">Tcan_11005</name>
</gene>
<keyword evidence="2" id="KW-1185">Reference proteome</keyword>
<dbReference type="Proteomes" id="UP000031036">
    <property type="component" value="Unassembled WGS sequence"/>
</dbReference>
<protein>
    <submittedName>
        <fullName evidence="1">Uncharacterized protein</fullName>
    </submittedName>
</protein>